<feature type="non-terminal residue" evidence="2">
    <location>
        <position position="1"/>
    </location>
</feature>
<feature type="transmembrane region" description="Helical" evidence="1">
    <location>
        <begin position="77"/>
        <end position="100"/>
    </location>
</feature>
<keyword evidence="1" id="KW-0812">Transmembrane</keyword>
<dbReference type="AlphaFoldDB" id="A0A0A9YU14"/>
<feature type="transmembrane region" description="Helical" evidence="1">
    <location>
        <begin position="27"/>
        <end position="46"/>
    </location>
</feature>
<evidence type="ECO:0000256" key="1">
    <source>
        <dbReference type="SAM" id="Phobius"/>
    </source>
</evidence>
<keyword evidence="1" id="KW-0472">Membrane</keyword>
<reference evidence="2" key="1">
    <citation type="journal article" date="2014" name="PLoS ONE">
        <title>Transcriptome-Based Identification of ABC Transporters in the Western Tarnished Plant Bug Lygus hesperus.</title>
        <authorList>
            <person name="Hull J.J."/>
            <person name="Chaney K."/>
            <person name="Geib S.M."/>
            <person name="Fabrick J.A."/>
            <person name="Brent C.S."/>
            <person name="Walsh D."/>
            <person name="Lavine L.C."/>
        </authorList>
    </citation>
    <scope>NUCLEOTIDE SEQUENCE</scope>
</reference>
<feature type="non-terminal residue" evidence="2">
    <location>
        <position position="121"/>
    </location>
</feature>
<gene>
    <name evidence="2" type="primary">FR_12</name>
    <name evidence="2" type="ORF">CM83_105951</name>
</gene>
<sequence length="121" mass="15137">DEKIITFYYKKERTELGDDPLYRKLKYTWMFIFIDYLLPLTCIIKLNTINYIKLKRINTERAMTDPQRKENKLTRMMLYVVVEFLWFTSFNGFMTLVRIFPNMKRYLRHYYSHIHLLYQMH</sequence>
<keyword evidence="2" id="KW-0675">Receptor</keyword>
<reference evidence="2" key="2">
    <citation type="submission" date="2014-07" db="EMBL/GenBank/DDBJ databases">
        <authorList>
            <person name="Hull J."/>
        </authorList>
    </citation>
    <scope>NUCLEOTIDE SEQUENCE</scope>
</reference>
<proteinExistence type="predicted"/>
<name>A0A0A9YU14_LYGHE</name>
<accession>A0A0A9YU14</accession>
<dbReference type="Gene3D" id="1.20.1070.10">
    <property type="entry name" value="Rhodopsin 7-helix transmembrane proteins"/>
    <property type="match status" value="1"/>
</dbReference>
<dbReference type="SUPFAM" id="SSF81321">
    <property type="entry name" value="Family A G protein-coupled receptor-like"/>
    <property type="match status" value="1"/>
</dbReference>
<evidence type="ECO:0000313" key="2">
    <source>
        <dbReference type="EMBL" id="JAG35679.1"/>
    </source>
</evidence>
<protein>
    <submittedName>
        <fullName evidence="2">FMRFamide receptor</fullName>
    </submittedName>
</protein>
<organism evidence="2">
    <name type="scientific">Lygus hesperus</name>
    <name type="common">Western plant bug</name>
    <dbReference type="NCBI Taxonomy" id="30085"/>
    <lineage>
        <taxon>Eukaryota</taxon>
        <taxon>Metazoa</taxon>
        <taxon>Ecdysozoa</taxon>
        <taxon>Arthropoda</taxon>
        <taxon>Hexapoda</taxon>
        <taxon>Insecta</taxon>
        <taxon>Pterygota</taxon>
        <taxon>Neoptera</taxon>
        <taxon>Paraneoptera</taxon>
        <taxon>Hemiptera</taxon>
        <taxon>Heteroptera</taxon>
        <taxon>Panheteroptera</taxon>
        <taxon>Cimicomorpha</taxon>
        <taxon>Miridae</taxon>
        <taxon>Mirini</taxon>
        <taxon>Lygus</taxon>
    </lineage>
</organism>
<dbReference type="EMBL" id="GBHO01007925">
    <property type="protein sequence ID" value="JAG35679.1"/>
    <property type="molecule type" value="Transcribed_RNA"/>
</dbReference>
<keyword evidence="1" id="KW-1133">Transmembrane helix</keyword>